<dbReference type="PANTHER" id="PTHR42734:SF5">
    <property type="entry name" value="IRON TRANSPORT SYSTEM ATP-BINDING PROTEIN HI_0361-RELATED"/>
    <property type="match status" value="1"/>
</dbReference>
<dbReference type="CDD" id="cd03235">
    <property type="entry name" value="ABC_Metallic_Cations"/>
    <property type="match status" value="1"/>
</dbReference>
<dbReference type="EMBL" id="JAUZQE010000003">
    <property type="protein sequence ID" value="MDR4124817.1"/>
    <property type="molecule type" value="Genomic_DNA"/>
</dbReference>
<evidence type="ECO:0000313" key="7">
    <source>
        <dbReference type="EMBL" id="MDR4124817.1"/>
    </source>
</evidence>
<dbReference type="PROSITE" id="PS00211">
    <property type="entry name" value="ABC_TRANSPORTER_1"/>
    <property type="match status" value="1"/>
</dbReference>
<dbReference type="InterPro" id="IPR027417">
    <property type="entry name" value="P-loop_NTPase"/>
</dbReference>
<keyword evidence="3" id="KW-1003">Cell membrane</keyword>
<dbReference type="RefSeq" id="WP_347286350.1">
    <property type="nucleotide sequence ID" value="NZ_JAUZQE010000003.1"/>
</dbReference>
<comment type="caution">
    <text evidence="7">The sequence shown here is derived from an EMBL/GenBank/DDBJ whole genome shotgun (WGS) entry which is preliminary data.</text>
</comment>
<accession>A0ABU1D313</accession>
<organism evidence="7 8">
    <name type="scientific">Yanghanlia caeni</name>
    <dbReference type="NCBI Taxonomy" id="3064283"/>
    <lineage>
        <taxon>Bacteria</taxon>
        <taxon>Pseudomonadati</taxon>
        <taxon>Pseudomonadota</taxon>
        <taxon>Betaproteobacteria</taxon>
        <taxon>Burkholderiales</taxon>
        <taxon>Alcaligenaceae</taxon>
        <taxon>Yanghanlia</taxon>
    </lineage>
</organism>
<dbReference type="Pfam" id="PF00005">
    <property type="entry name" value="ABC_tran"/>
    <property type="match status" value="1"/>
</dbReference>
<dbReference type="PROSITE" id="PS50893">
    <property type="entry name" value="ABC_TRANSPORTER_2"/>
    <property type="match status" value="1"/>
</dbReference>
<evidence type="ECO:0000256" key="3">
    <source>
        <dbReference type="ARBA" id="ARBA00022475"/>
    </source>
</evidence>
<proteinExistence type="inferred from homology"/>
<dbReference type="PANTHER" id="PTHR42734">
    <property type="entry name" value="METAL TRANSPORT SYSTEM ATP-BINDING PROTEIN TM_0124-RELATED"/>
    <property type="match status" value="1"/>
</dbReference>
<feature type="domain" description="ABC transporter" evidence="6">
    <location>
        <begin position="15"/>
        <end position="242"/>
    </location>
</feature>
<reference evidence="7 8" key="1">
    <citation type="submission" date="2023-08" db="EMBL/GenBank/DDBJ databases">
        <title>Alcaligenaceae gen. nov., a novel taxon isolated from the sludge of Yixing Pesticide Factory.</title>
        <authorList>
            <person name="Ruan L."/>
        </authorList>
    </citation>
    <scope>NUCLEOTIDE SEQUENCE [LARGE SCALE GENOMIC DNA]</scope>
    <source>
        <strain evidence="7 8">LG-2</strain>
    </source>
</reference>
<evidence type="ECO:0000256" key="4">
    <source>
        <dbReference type="ARBA" id="ARBA00022741"/>
    </source>
</evidence>
<sequence length="246" mass="27030">MAAVAEPTHEPAAAIELDQLSLGWRDKVAVRDLSGCFRRGSLTAVVGPNGAGKSTLLRGIMGWVTPLAGRIRVNASADSLAFMPQQGDFDRSFPIAARDFVAMGAWRRVGPWRGFCRSERQRVEDALHAVGLGDFGRRPLATLSGGQLQRALFARLMLHDADIVMLDEPFSAVDRATTEDLMTLLMQWHERGKTVIVVLHDLELVRRHFPQTLLLAGQGVAWCDTEAALTPENLHLARHLCAGDYL</sequence>
<evidence type="ECO:0000313" key="8">
    <source>
        <dbReference type="Proteomes" id="UP001232156"/>
    </source>
</evidence>
<dbReference type="InterPro" id="IPR003593">
    <property type="entry name" value="AAA+_ATPase"/>
</dbReference>
<dbReference type="Gene3D" id="3.40.50.300">
    <property type="entry name" value="P-loop containing nucleotide triphosphate hydrolases"/>
    <property type="match status" value="1"/>
</dbReference>
<evidence type="ECO:0000256" key="1">
    <source>
        <dbReference type="ARBA" id="ARBA00005417"/>
    </source>
</evidence>
<keyword evidence="3" id="KW-0472">Membrane</keyword>
<keyword evidence="4" id="KW-0547">Nucleotide-binding</keyword>
<keyword evidence="5 7" id="KW-0067">ATP-binding</keyword>
<protein>
    <submittedName>
        <fullName evidence="7">ABC transporter ATP-binding protein</fullName>
    </submittedName>
</protein>
<dbReference type="InterPro" id="IPR050153">
    <property type="entry name" value="Metal_Ion_Import_ABC"/>
</dbReference>
<name>A0ABU1D313_9BURK</name>
<dbReference type="Proteomes" id="UP001232156">
    <property type="component" value="Unassembled WGS sequence"/>
</dbReference>
<dbReference type="InterPro" id="IPR003439">
    <property type="entry name" value="ABC_transporter-like_ATP-bd"/>
</dbReference>
<dbReference type="SMART" id="SM00382">
    <property type="entry name" value="AAA"/>
    <property type="match status" value="1"/>
</dbReference>
<dbReference type="InterPro" id="IPR017871">
    <property type="entry name" value="ABC_transporter-like_CS"/>
</dbReference>
<evidence type="ECO:0000256" key="2">
    <source>
        <dbReference type="ARBA" id="ARBA00022448"/>
    </source>
</evidence>
<dbReference type="SUPFAM" id="SSF52540">
    <property type="entry name" value="P-loop containing nucleoside triphosphate hydrolases"/>
    <property type="match status" value="1"/>
</dbReference>
<keyword evidence="8" id="KW-1185">Reference proteome</keyword>
<comment type="similarity">
    <text evidence="1">Belongs to the ABC transporter superfamily.</text>
</comment>
<evidence type="ECO:0000256" key="5">
    <source>
        <dbReference type="ARBA" id="ARBA00022840"/>
    </source>
</evidence>
<evidence type="ECO:0000259" key="6">
    <source>
        <dbReference type="PROSITE" id="PS50893"/>
    </source>
</evidence>
<gene>
    <name evidence="7" type="ORF">Q8947_02310</name>
</gene>
<keyword evidence="2" id="KW-0813">Transport</keyword>
<dbReference type="GO" id="GO:0005524">
    <property type="term" value="F:ATP binding"/>
    <property type="evidence" value="ECO:0007669"/>
    <property type="project" value="UniProtKB-KW"/>
</dbReference>